<proteinExistence type="inferred from homology"/>
<feature type="domain" description="Polymerase/histidinol phosphatase N-terminal" evidence="11">
    <location>
        <begin position="9"/>
        <end position="76"/>
    </location>
</feature>
<dbReference type="InterPro" id="IPR041931">
    <property type="entry name" value="DNA_pol3_alpha_thumb_dom"/>
</dbReference>
<dbReference type="RefSeq" id="WP_111921315.1">
    <property type="nucleotide sequence ID" value="NZ_UAWC01000004.1"/>
</dbReference>
<dbReference type="SUPFAM" id="SSF89550">
    <property type="entry name" value="PHP domain-like"/>
    <property type="match status" value="1"/>
</dbReference>
<dbReference type="InterPro" id="IPR004013">
    <property type="entry name" value="PHP_dom"/>
</dbReference>
<dbReference type="Proteomes" id="UP000250223">
    <property type="component" value="Unassembled WGS sequence"/>
</dbReference>
<keyword evidence="7" id="KW-0235">DNA replication</keyword>
<evidence type="ECO:0000256" key="6">
    <source>
        <dbReference type="ARBA" id="ARBA00022695"/>
    </source>
</evidence>
<evidence type="ECO:0000256" key="2">
    <source>
        <dbReference type="ARBA" id="ARBA00009496"/>
    </source>
</evidence>
<dbReference type="InterPro" id="IPR029460">
    <property type="entry name" value="DNAPol_HHH"/>
</dbReference>
<keyword evidence="5 12" id="KW-0808">Transferase</keyword>
<gene>
    <name evidence="12" type="primary">dnaE</name>
    <name evidence="12" type="ORF">NCTC13028_00869</name>
</gene>
<name>A0A2X2Y679_CLOCO</name>
<dbReference type="InterPro" id="IPR003141">
    <property type="entry name" value="Pol/His_phosphatase_N"/>
</dbReference>
<dbReference type="NCBIfam" id="NF004226">
    <property type="entry name" value="PRK05673.1"/>
    <property type="match status" value="1"/>
</dbReference>
<evidence type="ECO:0000313" key="13">
    <source>
        <dbReference type="Proteomes" id="UP000250223"/>
    </source>
</evidence>
<dbReference type="GO" id="GO:0003676">
    <property type="term" value="F:nucleic acid binding"/>
    <property type="evidence" value="ECO:0007669"/>
    <property type="project" value="InterPro"/>
</dbReference>
<evidence type="ECO:0000256" key="9">
    <source>
        <dbReference type="ARBA" id="ARBA00025611"/>
    </source>
</evidence>
<dbReference type="GO" id="GO:0008408">
    <property type="term" value="F:3'-5' exonuclease activity"/>
    <property type="evidence" value="ECO:0007669"/>
    <property type="project" value="InterPro"/>
</dbReference>
<keyword evidence="8" id="KW-0239">DNA-directed DNA polymerase</keyword>
<keyword evidence="6 12" id="KW-0548">Nucleotidyltransferase</keyword>
<dbReference type="InterPro" id="IPR004805">
    <property type="entry name" value="DnaE2/DnaE/PolC"/>
</dbReference>
<protein>
    <recommendedName>
        <fullName evidence="4">DNA polymerase III subunit alpha</fullName>
        <ecNumber evidence="3">2.7.7.7</ecNumber>
    </recommendedName>
</protein>
<evidence type="ECO:0000256" key="10">
    <source>
        <dbReference type="ARBA" id="ARBA00049244"/>
    </source>
</evidence>
<evidence type="ECO:0000256" key="7">
    <source>
        <dbReference type="ARBA" id="ARBA00022705"/>
    </source>
</evidence>
<dbReference type="GO" id="GO:0003887">
    <property type="term" value="F:DNA-directed DNA polymerase activity"/>
    <property type="evidence" value="ECO:0007669"/>
    <property type="project" value="UniProtKB-KW"/>
</dbReference>
<dbReference type="Gene3D" id="1.10.150.870">
    <property type="match status" value="1"/>
</dbReference>
<comment type="similarity">
    <text evidence="2">Belongs to the DNA polymerase type-C family. DnaE subfamily.</text>
</comment>
<evidence type="ECO:0000256" key="5">
    <source>
        <dbReference type="ARBA" id="ARBA00022679"/>
    </source>
</evidence>
<organism evidence="12 13">
    <name type="scientific">Clostridium cochlearium</name>
    <dbReference type="NCBI Taxonomy" id="1494"/>
    <lineage>
        <taxon>Bacteria</taxon>
        <taxon>Bacillati</taxon>
        <taxon>Bacillota</taxon>
        <taxon>Clostridia</taxon>
        <taxon>Eubacteriales</taxon>
        <taxon>Clostridiaceae</taxon>
        <taxon>Clostridium</taxon>
    </lineage>
</organism>
<dbReference type="GO" id="GO:0005737">
    <property type="term" value="C:cytoplasm"/>
    <property type="evidence" value="ECO:0007669"/>
    <property type="project" value="UniProtKB-SubCell"/>
</dbReference>
<evidence type="ECO:0000256" key="3">
    <source>
        <dbReference type="ARBA" id="ARBA00012417"/>
    </source>
</evidence>
<dbReference type="InterPro" id="IPR004365">
    <property type="entry name" value="NA-bd_OB_tRNA"/>
</dbReference>
<dbReference type="Gene3D" id="1.10.10.1600">
    <property type="entry name" value="Bacterial DNA polymerase III alpha subunit, thumb domain"/>
    <property type="match status" value="1"/>
</dbReference>
<dbReference type="InterPro" id="IPR040982">
    <property type="entry name" value="DNA_pol3_finger"/>
</dbReference>
<evidence type="ECO:0000313" key="12">
    <source>
        <dbReference type="EMBL" id="SQB33990.1"/>
    </source>
</evidence>
<dbReference type="PANTHER" id="PTHR32294">
    <property type="entry name" value="DNA POLYMERASE III SUBUNIT ALPHA"/>
    <property type="match status" value="1"/>
</dbReference>
<evidence type="ECO:0000256" key="8">
    <source>
        <dbReference type="ARBA" id="ARBA00022932"/>
    </source>
</evidence>
<evidence type="ECO:0000256" key="1">
    <source>
        <dbReference type="ARBA" id="ARBA00004496"/>
    </source>
</evidence>
<reference evidence="12 13" key="1">
    <citation type="submission" date="2018-06" db="EMBL/GenBank/DDBJ databases">
        <authorList>
            <consortium name="Pathogen Informatics"/>
            <person name="Doyle S."/>
        </authorList>
    </citation>
    <scope>NUCLEOTIDE SEQUENCE [LARGE SCALE GENOMIC DNA]</scope>
    <source>
        <strain evidence="12 13">NCTC13028</strain>
    </source>
</reference>
<dbReference type="NCBIfam" id="TIGR00594">
    <property type="entry name" value="polc"/>
    <property type="match status" value="1"/>
</dbReference>
<evidence type="ECO:0000256" key="4">
    <source>
        <dbReference type="ARBA" id="ARBA00019114"/>
    </source>
</evidence>
<dbReference type="Pfam" id="PF01336">
    <property type="entry name" value="tRNA_anti-codon"/>
    <property type="match status" value="1"/>
</dbReference>
<dbReference type="SMART" id="SM00481">
    <property type="entry name" value="POLIIIAc"/>
    <property type="match status" value="1"/>
</dbReference>
<dbReference type="PANTHER" id="PTHR32294:SF0">
    <property type="entry name" value="DNA POLYMERASE III SUBUNIT ALPHA"/>
    <property type="match status" value="1"/>
</dbReference>
<dbReference type="InterPro" id="IPR016195">
    <property type="entry name" value="Pol/histidinol_Pase-like"/>
</dbReference>
<dbReference type="Pfam" id="PF14579">
    <property type="entry name" value="HHH_6"/>
    <property type="match status" value="1"/>
</dbReference>
<dbReference type="EC" id="2.7.7.7" evidence="3"/>
<comment type="catalytic activity">
    <reaction evidence="10">
        <text>DNA(n) + a 2'-deoxyribonucleoside 5'-triphosphate = DNA(n+1) + diphosphate</text>
        <dbReference type="Rhea" id="RHEA:22508"/>
        <dbReference type="Rhea" id="RHEA-COMP:17339"/>
        <dbReference type="Rhea" id="RHEA-COMP:17340"/>
        <dbReference type="ChEBI" id="CHEBI:33019"/>
        <dbReference type="ChEBI" id="CHEBI:61560"/>
        <dbReference type="ChEBI" id="CHEBI:173112"/>
        <dbReference type="EC" id="2.7.7.7"/>
    </reaction>
</comment>
<evidence type="ECO:0000259" key="11">
    <source>
        <dbReference type="SMART" id="SM00481"/>
    </source>
</evidence>
<comment type="subcellular location">
    <subcellularLocation>
        <location evidence="1">Cytoplasm</location>
    </subcellularLocation>
</comment>
<dbReference type="CDD" id="cd04485">
    <property type="entry name" value="DnaE_OBF"/>
    <property type="match status" value="1"/>
</dbReference>
<dbReference type="GO" id="GO:0006260">
    <property type="term" value="P:DNA replication"/>
    <property type="evidence" value="ECO:0007669"/>
    <property type="project" value="UniProtKB-KW"/>
</dbReference>
<dbReference type="Gene3D" id="3.20.20.140">
    <property type="entry name" value="Metal-dependent hydrolases"/>
    <property type="match status" value="1"/>
</dbReference>
<dbReference type="NCBIfam" id="NF005298">
    <property type="entry name" value="PRK06826.1"/>
    <property type="match status" value="1"/>
</dbReference>
<dbReference type="EMBL" id="UAWC01000004">
    <property type="protein sequence ID" value="SQB33990.1"/>
    <property type="molecule type" value="Genomic_DNA"/>
</dbReference>
<sequence length="1160" mass="132980">MVHKEYNWVSLHQHTEYSLLDSSAKIPELIKKAKKLGMKSIAITDHGVMYGCVEFYKEAVKEGIKPIIGCEIYVVPKSMYIKRVDNDNDIYHLVLLVKNDIGYRNLMRIVSKASIDGFYYKPRVDHEFLQEHSEGLIALSACLGGEIQSYILKGNIEKAEKVALTYKEIFKEGFYLELQDHGLKEQVKVNNELIAMSKRLSIPLVVTNDVHYIEKEDSRAHDILLCVQTGKTVDEEDRMKYPTGEFYLKSPKEMYDLFSHVPDAIENTVKIAEQCNFKYNFHESKLPTFPLPEKVNNYEYLRDLCYKGLRAKYETIDEKLKNRLEYELNVIREMGYVDYFLIVWDFIRFATEKGIMTGPGRGSGAGSIVAYTLGITKIDPIKYGLIFERFLNPERVSMPDIDSDFCYERRQEVIDYVVEKYGEDNVSQIITFGTMAARACIRDVGRAMNYSYAEVDKVAKMIPTMLNITIDKALELNPELKDIYENDYRIKDLINIAMKLEGLPRHTSTHAAGVVIASHPLVNYVPLQKNEENIVTQFTMGTLEELGLLKMDFLGLRTLTVMRDAVAMIKENRGTDIDLDKLDFDDKEVYKMIGEGKTVGVFQLESDGMTSFMKELKPDSLEDIIAGISLYRPGPMAEIPKYIANKKNPEKIEYVTPELKDILSVTYGCMVYQEQVMEIVRKLAGYSMGRSDLVRRAMSKKKHDVMEEERKNFVYGIIDENGNIEVPGCIRNGIDEKIGNKIFDSMLDFASYAFNKSHAAAYAVIAFQTGYLMRYYPTECIAAMLNSIMGNSEKVAYYTRYAKEEGMEVLPPDINESYAKFTVKGNKIRFGLAAIKNVGLNAIENIVKTRNEKGKFINLEDFCSKVDLGCINKRAMESLIKAGAFDSFKIFRSQMLAVHEKVLDSINNDKKKNIQGQVNLFEELEESSLEIQYPNINEFDKKSILSMEKEMTGLYLSGHPLDEYKDDLKNKISINISDIVSDSGLEENLIESERKVKDGEKVIIGGIITNVTKKITRNNQMMAFIEVEDLYGSIEVIVFPKILSKYKDIISEDEIVILKGRINLREGEAPKLISEDISLFSQYEKEKKIYIRIERKNDLKTSLSQLRIISNQHLGNTPIYLYIEEINQTYIVKEDLWLSNNIEVIEWMKRSFGNENVKVV</sequence>
<dbReference type="AlphaFoldDB" id="A0A2X2Y679"/>
<dbReference type="Pfam" id="PF17657">
    <property type="entry name" value="DNA_pol3_finger"/>
    <property type="match status" value="1"/>
</dbReference>
<dbReference type="Pfam" id="PF07733">
    <property type="entry name" value="DNA_pol3_alpha"/>
    <property type="match status" value="1"/>
</dbReference>
<dbReference type="Pfam" id="PF02811">
    <property type="entry name" value="PHP"/>
    <property type="match status" value="1"/>
</dbReference>
<accession>A0A2X2Y679</accession>
<dbReference type="InterPro" id="IPR011708">
    <property type="entry name" value="DNA_pol3_alpha_NTPase_dom"/>
</dbReference>
<comment type="function">
    <text evidence="9">DNA polymerase III is a complex, multichain enzyme responsible for most of the replicative synthesis in bacteria. This DNA polymerase also exhibits 3' to 5' exonuclease activity. The alpha chain is the DNA polymerase.</text>
</comment>
<dbReference type="CDD" id="cd12113">
    <property type="entry name" value="PHP_PolIIIA_DnaE3"/>
    <property type="match status" value="1"/>
</dbReference>